<keyword evidence="5 6" id="KW-0472">Membrane</keyword>
<reference evidence="8" key="1">
    <citation type="submission" date="2021-02" db="EMBL/GenBank/DDBJ databases">
        <authorList>
            <person name="Dougan E. K."/>
            <person name="Rhodes N."/>
            <person name="Thang M."/>
            <person name="Chan C."/>
        </authorList>
    </citation>
    <scope>NUCLEOTIDE SEQUENCE</scope>
</reference>
<evidence type="ECO:0000256" key="3">
    <source>
        <dbReference type="ARBA" id="ARBA00022692"/>
    </source>
</evidence>
<protein>
    <recommendedName>
        <fullName evidence="7">Major facilitator superfamily (MFS) profile domain-containing protein</fullName>
    </recommendedName>
</protein>
<comment type="caution">
    <text evidence="8">The sequence shown here is derived from an EMBL/GenBank/DDBJ whole genome shotgun (WGS) entry which is preliminary data.</text>
</comment>
<dbReference type="GO" id="GO:0022857">
    <property type="term" value="F:transmembrane transporter activity"/>
    <property type="evidence" value="ECO:0007669"/>
    <property type="project" value="InterPro"/>
</dbReference>
<feature type="transmembrane region" description="Helical" evidence="6">
    <location>
        <begin position="253"/>
        <end position="272"/>
    </location>
</feature>
<feature type="transmembrane region" description="Helical" evidence="6">
    <location>
        <begin position="284"/>
        <end position="302"/>
    </location>
</feature>
<keyword evidence="2" id="KW-0813">Transport</keyword>
<feature type="transmembrane region" description="Helical" evidence="6">
    <location>
        <begin position="107"/>
        <end position="129"/>
    </location>
</feature>
<accession>A0A813KVE8</accession>
<dbReference type="Proteomes" id="UP000626109">
    <property type="component" value="Unassembled WGS sequence"/>
</dbReference>
<feature type="transmembrane region" description="Helical" evidence="6">
    <location>
        <begin position="77"/>
        <end position="95"/>
    </location>
</feature>
<evidence type="ECO:0000256" key="2">
    <source>
        <dbReference type="ARBA" id="ARBA00022448"/>
    </source>
</evidence>
<feature type="domain" description="Major facilitator superfamily (MFS) profile" evidence="7">
    <location>
        <begin position="1"/>
        <end position="403"/>
    </location>
</feature>
<feature type="transmembrane region" description="Helical" evidence="6">
    <location>
        <begin position="135"/>
        <end position="155"/>
    </location>
</feature>
<feature type="transmembrane region" description="Helical" evidence="6">
    <location>
        <begin position="216"/>
        <end position="238"/>
    </location>
</feature>
<keyword evidence="3 6" id="KW-0812">Transmembrane</keyword>
<evidence type="ECO:0000313" key="9">
    <source>
        <dbReference type="Proteomes" id="UP000626109"/>
    </source>
</evidence>
<feature type="transmembrane region" description="Helical" evidence="6">
    <location>
        <begin position="375"/>
        <end position="393"/>
    </location>
</feature>
<dbReference type="Pfam" id="PF07690">
    <property type="entry name" value="MFS_1"/>
    <property type="match status" value="2"/>
</dbReference>
<dbReference type="PANTHER" id="PTHR23504:SF15">
    <property type="entry name" value="MAJOR FACILITATOR SUPERFAMILY (MFS) PROFILE DOMAIN-CONTAINING PROTEIN"/>
    <property type="match status" value="1"/>
</dbReference>
<gene>
    <name evidence="8" type="ORF">PGLA2088_LOCUS39251</name>
</gene>
<dbReference type="PROSITE" id="PS50850">
    <property type="entry name" value="MFS"/>
    <property type="match status" value="1"/>
</dbReference>
<feature type="transmembrane region" description="Helical" evidence="6">
    <location>
        <begin position="51"/>
        <end position="71"/>
    </location>
</feature>
<dbReference type="SUPFAM" id="SSF103473">
    <property type="entry name" value="MFS general substrate transporter"/>
    <property type="match status" value="1"/>
</dbReference>
<feature type="transmembrane region" description="Helical" evidence="6">
    <location>
        <begin position="308"/>
        <end position="330"/>
    </location>
</feature>
<dbReference type="GO" id="GO:0016020">
    <property type="term" value="C:membrane"/>
    <property type="evidence" value="ECO:0007669"/>
    <property type="project" value="UniProtKB-SubCell"/>
</dbReference>
<name>A0A813KVE8_POLGL</name>
<keyword evidence="4 6" id="KW-1133">Transmembrane helix</keyword>
<dbReference type="InterPro" id="IPR020846">
    <property type="entry name" value="MFS_dom"/>
</dbReference>
<sequence length="503" mass="52547">MSADLGWAEDRDHAGFIAGFLQSSNTLGRVFTAGIWGYLGERFGYQSCLKVTYVFIFLGGLLFGLCTDPAAALLVRFFFLGAGNGWVTLFGPLTIQVAGPERQTEVASLVLGLGAFTQLFGPAIGGWTYDASAQFPALVPSWLGAGFSVAALAALCKWSIVQAQGEQQGENERERAIPAATKPGYAPVGVAAEATPSPAPDAWALLFQPGPMRTVVLARALLGCILFALYDVIPLWAISHRDVGGLELSEREVGQVLALSAVSTMLFQWFVVSKLVTRFGTRRCFVASMVICAISVLATPFTQGWLSLAAAHALANAAIAVGVTVAIAFTNNATPTGQRGPVNGMAVTIESLAKALGPLSGACIFAFSLEQWGRAGHSLVFVILAALCLLNAAGASSLPVLVETVAAGDSASACQASSAPLGNCKSVEGNGIDEIDEAGVSILNVDDAVFLNVDDAIVPKKPSDCNRPPSPTLLGQVYSVQSRDAGQILSEERQVCETKDSQS</sequence>
<dbReference type="AlphaFoldDB" id="A0A813KVE8"/>
<comment type="subcellular location">
    <subcellularLocation>
        <location evidence="1">Membrane</location>
        <topology evidence="1">Multi-pass membrane protein</topology>
    </subcellularLocation>
</comment>
<dbReference type="PANTHER" id="PTHR23504">
    <property type="entry name" value="MAJOR FACILITATOR SUPERFAMILY DOMAIN-CONTAINING PROTEIN 10"/>
    <property type="match status" value="1"/>
</dbReference>
<evidence type="ECO:0000256" key="4">
    <source>
        <dbReference type="ARBA" id="ARBA00022989"/>
    </source>
</evidence>
<proteinExistence type="predicted"/>
<dbReference type="Gene3D" id="1.20.1250.20">
    <property type="entry name" value="MFS general substrate transporter like domains"/>
    <property type="match status" value="1"/>
</dbReference>
<evidence type="ECO:0000313" key="8">
    <source>
        <dbReference type="EMBL" id="CAE8716846.1"/>
    </source>
</evidence>
<dbReference type="InterPro" id="IPR036259">
    <property type="entry name" value="MFS_trans_sf"/>
</dbReference>
<evidence type="ECO:0000256" key="1">
    <source>
        <dbReference type="ARBA" id="ARBA00004141"/>
    </source>
</evidence>
<evidence type="ECO:0000256" key="5">
    <source>
        <dbReference type="ARBA" id="ARBA00023136"/>
    </source>
</evidence>
<evidence type="ECO:0000259" key="7">
    <source>
        <dbReference type="PROSITE" id="PS50850"/>
    </source>
</evidence>
<organism evidence="8 9">
    <name type="scientific">Polarella glacialis</name>
    <name type="common">Dinoflagellate</name>
    <dbReference type="NCBI Taxonomy" id="89957"/>
    <lineage>
        <taxon>Eukaryota</taxon>
        <taxon>Sar</taxon>
        <taxon>Alveolata</taxon>
        <taxon>Dinophyceae</taxon>
        <taxon>Suessiales</taxon>
        <taxon>Suessiaceae</taxon>
        <taxon>Polarella</taxon>
    </lineage>
</organism>
<dbReference type="InterPro" id="IPR011701">
    <property type="entry name" value="MFS"/>
</dbReference>
<dbReference type="EMBL" id="CAJNNW010033044">
    <property type="protein sequence ID" value="CAE8716846.1"/>
    <property type="molecule type" value="Genomic_DNA"/>
</dbReference>
<evidence type="ECO:0000256" key="6">
    <source>
        <dbReference type="SAM" id="Phobius"/>
    </source>
</evidence>